<comment type="caution">
    <text evidence="2">The sequence shown here is derived from an EMBL/GenBank/DDBJ whole genome shotgun (WGS) entry which is preliminary data.</text>
</comment>
<dbReference type="PROSITE" id="PS51257">
    <property type="entry name" value="PROKAR_LIPOPROTEIN"/>
    <property type="match status" value="1"/>
</dbReference>
<evidence type="ECO:0008006" key="4">
    <source>
        <dbReference type="Google" id="ProtNLM"/>
    </source>
</evidence>
<evidence type="ECO:0000313" key="2">
    <source>
        <dbReference type="EMBL" id="PQV51603.1"/>
    </source>
</evidence>
<protein>
    <recommendedName>
        <fullName evidence="4">Lipoprotein</fullName>
    </recommendedName>
</protein>
<sequence length="163" mass="18317">MKKLSTFTLLMLSLMLLSTTSCKDDDDTPIDPIDQLPPPTQTGENTFGCLVNGEPLSTTNSNNMTAIYQGGFIQLGGIYMLVSEPIEINREYSLLGDARFIEDDDGPAKCYYDFENTYEGFIIFSKVDRTNHIISGTFEFSTTKENCETLIVTNGRFDMRYIP</sequence>
<evidence type="ECO:0000256" key="1">
    <source>
        <dbReference type="SAM" id="SignalP"/>
    </source>
</evidence>
<keyword evidence="1" id="KW-0732">Signal</keyword>
<name>A0A362X835_9FLAO</name>
<feature type="chain" id="PRO_5016595974" description="Lipoprotein" evidence="1">
    <location>
        <begin position="24"/>
        <end position="163"/>
    </location>
</feature>
<gene>
    <name evidence="2" type="ORF">CLV33_101529</name>
</gene>
<feature type="signal peptide" evidence="1">
    <location>
        <begin position="1"/>
        <end position="23"/>
    </location>
</feature>
<organism evidence="2 3">
    <name type="scientific">Jejuia pallidilutea</name>
    <dbReference type="NCBI Taxonomy" id="504487"/>
    <lineage>
        <taxon>Bacteria</taxon>
        <taxon>Pseudomonadati</taxon>
        <taxon>Bacteroidota</taxon>
        <taxon>Flavobacteriia</taxon>
        <taxon>Flavobacteriales</taxon>
        <taxon>Flavobacteriaceae</taxon>
        <taxon>Jejuia</taxon>
    </lineage>
</organism>
<dbReference type="RefSeq" id="WP_105472589.1">
    <property type="nucleotide sequence ID" value="NZ_PVEO01000001.1"/>
</dbReference>
<dbReference type="EMBL" id="PVEO01000001">
    <property type="protein sequence ID" value="PQV51603.1"/>
    <property type="molecule type" value="Genomic_DNA"/>
</dbReference>
<dbReference type="Proteomes" id="UP000251545">
    <property type="component" value="Unassembled WGS sequence"/>
</dbReference>
<accession>A0A362X835</accession>
<reference evidence="2 3" key="1">
    <citation type="submission" date="2018-02" db="EMBL/GenBank/DDBJ databases">
        <title>Genomic Encyclopedia of Archaeal and Bacterial Type Strains, Phase II (KMG-II): from individual species to whole genera.</title>
        <authorList>
            <person name="Goeker M."/>
        </authorList>
    </citation>
    <scope>NUCLEOTIDE SEQUENCE [LARGE SCALE GENOMIC DNA]</scope>
    <source>
        <strain evidence="2 3">DSM 21165</strain>
    </source>
</reference>
<proteinExistence type="predicted"/>
<dbReference type="AlphaFoldDB" id="A0A362X835"/>
<evidence type="ECO:0000313" key="3">
    <source>
        <dbReference type="Proteomes" id="UP000251545"/>
    </source>
</evidence>